<dbReference type="Pfam" id="PF00534">
    <property type="entry name" value="Glycos_transf_1"/>
    <property type="match status" value="1"/>
</dbReference>
<comment type="catalytic activity">
    <reaction evidence="1 7">
        <text>[(1-&gt;4)-alpha-D-glucosyl](n) + ADP-alpha-D-glucose = [(1-&gt;4)-alpha-D-glucosyl](n+1) + ADP + H(+)</text>
        <dbReference type="Rhea" id="RHEA:18189"/>
        <dbReference type="Rhea" id="RHEA-COMP:9584"/>
        <dbReference type="Rhea" id="RHEA-COMP:9587"/>
        <dbReference type="ChEBI" id="CHEBI:15378"/>
        <dbReference type="ChEBI" id="CHEBI:15444"/>
        <dbReference type="ChEBI" id="CHEBI:57498"/>
        <dbReference type="ChEBI" id="CHEBI:456216"/>
        <dbReference type="EC" id="2.4.1.21"/>
    </reaction>
</comment>
<protein>
    <recommendedName>
        <fullName evidence="7">Glycogen synthase</fullName>
        <ecNumber evidence="7">2.4.1.21</ecNumber>
    </recommendedName>
    <alternativeName>
        <fullName evidence="7">Starch [bacterial glycogen] synthase</fullName>
    </alternativeName>
</protein>
<dbReference type="GO" id="GO:0005978">
    <property type="term" value="P:glycogen biosynthetic process"/>
    <property type="evidence" value="ECO:0007669"/>
    <property type="project" value="UniProtKB-UniRule"/>
</dbReference>
<sequence length="476" mass="54862">MRKVLFVASEAAPFIKTGGLGDVMGALPKALVAKGYDARVIIPLYQNIKSSYREKFEFIKWITVPVGWRDSYCGIFEYEHEGVKFYFLDNEYYFKRGGLYGYYDDGERFAFFDRAVLMAIKAINFKPDIIHCNDWQAGMVPVLYKLEYCKDPFYYDIKNVFSIHNLLFQGTFDKGILPELFGYDMEPYLNKSIELYGGVSFIKGGINYADKISTVSNTYVQEIKTPRYGERLDGLLKVREHDLWGILNGIDYNVYNPETDPNIYKNYNLETIDDKVYNKLQFQASMALPQKKDVPMVAIISRLTPQKGMDLIANIADKLLQQNIQLIILGTGDRGYEDHFKNLEYRYRDKVRSCIMFSDSLAHKIYAAADILVMPSLFEPCGLGQLIALRYGTIPVVRETGGLKDTVQPYNQFTGEGNGFSFANYNAWELYLTIEHALSCYYDKPVWDGLIRYAMQSDNSWENAAEKYILLYNSLY</sequence>
<evidence type="ECO:0000259" key="8">
    <source>
        <dbReference type="Pfam" id="PF00534"/>
    </source>
</evidence>
<dbReference type="EC" id="2.4.1.21" evidence="7"/>
<keyword evidence="6 7" id="KW-0320">Glycogen biosynthesis</keyword>
<dbReference type="InterPro" id="IPR001296">
    <property type="entry name" value="Glyco_trans_1"/>
</dbReference>
<evidence type="ECO:0000313" key="10">
    <source>
        <dbReference type="EMBL" id="MSR92564.1"/>
    </source>
</evidence>
<organism evidence="10 11">
    <name type="scientific">Inconstantimicrobium porci</name>
    <dbReference type="NCBI Taxonomy" id="2652291"/>
    <lineage>
        <taxon>Bacteria</taxon>
        <taxon>Bacillati</taxon>
        <taxon>Bacillota</taxon>
        <taxon>Clostridia</taxon>
        <taxon>Eubacteriales</taxon>
        <taxon>Clostridiaceae</taxon>
        <taxon>Inconstantimicrobium</taxon>
    </lineage>
</organism>
<dbReference type="PANTHER" id="PTHR45825">
    <property type="entry name" value="GRANULE-BOUND STARCH SYNTHASE 1, CHLOROPLASTIC/AMYLOPLASTIC"/>
    <property type="match status" value="1"/>
</dbReference>
<accession>A0A7X2T2E6</accession>
<comment type="function">
    <text evidence="2 7">Synthesizes alpha-1,4-glucan chains using ADP-glucose.</text>
</comment>
<evidence type="ECO:0000256" key="7">
    <source>
        <dbReference type="HAMAP-Rule" id="MF_00484"/>
    </source>
</evidence>
<dbReference type="HAMAP" id="MF_00484">
    <property type="entry name" value="Glycogen_synth"/>
    <property type="match status" value="1"/>
</dbReference>
<feature type="domain" description="Glycosyl transferase family 1" evidence="8">
    <location>
        <begin position="289"/>
        <end position="440"/>
    </location>
</feature>
<keyword evidence="5 7" id="KW-0808">Transferase</keyword>
<dbReference type="GO" id="GO:0009011">
    <property type="term" value="F:alpha-1,4-glucan glucosyltransferase (ADP-glucose donor) activity"/>
    <property type="evidence" value="ECO:0007669"/>
    <property type="project" value="UniProtKB-UniRule"/>
</dbReference>
<comment type="similarity">
    <text evidence="3 7">Belongs to the glycosyltransferase 1 family. Bacterial/plant glycogen synthase subfamily.</text>
</comment>
<proteinExistence type="inferred from homology"/>
<evidence type="ECO:0000256" key="5">
    <source>
        <dbReference type="ARBA" id="ARBA00022679"/>
    </source>
</evidence>
<dbReference type="Gene3D" id="3.40.50.2000">
    <property type="entry name" value="Glycogen Phosphorylase B"/>
    <property type="match status" value="2"/>
</dbReference>
<dbReference type="NCBIfam" id="NF001898">
    <property type="entry name" value="PRK00654.1-1"/>
    <property type="match status" value="1"/>
</dbReference>
<dbReference type="Pfam" id="PF08323">
    <property type="entry name" value="Glyco_transf_5"/>
    <property type="match status" value="1"/>
</dbReference>
<dbReference type="PANTHER" id="PTHR45825:SF11">
    <property type="entry name" value="ALPHA AMYLASE DOMAIN-CONTAINING PROTEIN"/>
    <property type="match status" value="1"/>
</dbReference>
<dbReference type="InterPro" id="IPR011835">
    <property type="entry name" value="GS/SS"/>
</dbReference>
<reference evidence="10 11" key="1">
    <citation type="submission" date="2019-08" db="EMBL/GenBank/DDBJ databases">
        <title>In-depth cultivation of the pig gut microbiome towards novel bacterial diversity and tailored functional studies.</title>
        <authorList>
            <person name="Wylensek D."/>
            <person name="Hitch T.C.A."/>
            <person name="Clavel T."/>
        </authorList>
    </citation>
    <scope>NUCLEOTIDE SEQUENCE [LARGE SCALE GENOMIC DNA]</scope>
    <source>
        <strain evidence="10 11">WCA-383-APC-5B</strain>
    </source>
</reference>
<evidence type="ECO:0000256" key="3">
    <source>
        <dbReference type="ARBA" id="ARBA00010281"/>
    </source>
</evidence>
<dbReference type="AlphaFoldDB" id="A0A7X2T2E6"/>
<name>A0A7X2T2E6_9CLOT</name>
<dbReference type="SUPFAM" id="SSF53756">
    <property type="entry name" value="UDP-Glycosyltransferase/glycogen phosphorylase"/>
    <property type="match status" value="1"/>
</dbReference>
<evidence type="ECO:0000256" key="2">
    <source>
        <dbReference type="ARBA" id="ARBA00002764"/>
    </source>
</evidence>
<feature type="binding site" evidence="7">
    <location>
        <position position="16"/>
    </location>
    <ligand>
        <name>ADP-alpha-D-glucose</name>
        <dbReference type="ChEBI" id="CHEBI:57498"/>
    </ligand>
</feature>
<comment type="pathway">
    <text evidence="7">Glycan biosynthesis; glycogen biosynthesis.</text>
</comment>
<dbReference type="InterPro" id="IPR013534">
    <property type="entry name" value="Starch_synth_cat_dom"/>
</dbReference>
<dbReference type="RefSeq" id="WP_154532579.1">
    <property type="nucleotide sequence ID" value="NZ_JAQXTV010000222.1"/>
</dbReference>
<evidence type="ECO:0000256" key="6">
    <source>
        <dbReference type="ARBA" id="ARBA00023056"/>
    </source>
</evidence>
<dbReference type="GO" id="GO:0004373">
    <property type="term" value="F:alpha-1,4-glucan glucosyltransferase (UDP-glucose donor) activity"/>
    <property type="evidence" value="ECO:0007669"/>
    <property type="project" value="InterPro"/>
</dbReference>
<dbReference type="Proteomes" id="UP000460287">
    <property type="component" value="Unassembled WGS sequence"/>
</dbReference>
<gene>
    <name evidence="7 10" type="primary">glgA</name>
    <name evidence="10" type="ORF">FYJ33_14615</name>
</gene>
<evidence type="ECO:0000256" key="4">
    <source>
        <dbReference type="ARBA" id="ARBA00022676"/>
    </source>
</evidence>
<dbReference type="EMBL" id="VULX01000037">
    <property type="protein sequence ID" value="MSR92564.1"/>
    <property type="molecule type" value="Genomic_DNA"/>
</dbReference>
<dbReference type="UniPathway" id="UPA00164"/>
<evidence type="ECO:0000259" key="9">
    <source>
        <dbReference type="Pfam" id="PF08323"/>
    </source>
</evidence>
<comment type="caution">
    <text evidence="10">The sequence shown here is derived from an EMBL/GenBank/DDBJ whole genome shotgun (WGS) entry which is preliminary data.</text>
</comment>
<dbReference type="CDD" id="cd03791">
    <property type="entry name" value="GT5_Glycogen_synthase_DULL1-like"/>
    <property type="match status" value="1"/>
</dbReference>
<keyword evidence="11" id="KW-1185">Reference proteome</keyword>
<dbReference type="NCBIfam" id="TIGR02095">
    <property type="entry name" value="glgA"/>
    <property type="match status" value="1"/>
</dbReference>
<feature type="domain" description="Starch synthase catalytic" evidence="9">
    <location>
        <begin position="3"/>
        <end position="237"/>
    </location>
</feature>
<evidence type="ECO:0000256" key="1">
    <source>
        <dbReference type="ARBA" id="ARBA00001478"/>
    </source>
</evidence>
<evidence type="ECO:0000313" key="11">
    <source>
        <dbReference type="Proteomes" id="UP000460287"/>
    </source>
</evidence>
<keyword evidence="4 7" id="KW-0328">Glycosyltransferase</keyword>